<dbReference type="RefSeq" id="XP_071927082.1">
    <property type="nucleotide sequence ID" value="XM_072070981.1"/>
</dbReference>
<reference evidence="5" key="2">
    <citation type="submission" date="2025-08" db="UniProtKB">
        <authorList>
            <consortium name="RefSeq"/>
        </authorList>
    </citation>
    <scope>IDENTIFICATION</scope>
    <source>
        <tissue evidence="5">Leaves</tissue>
    </source>
</reference>
<dbReference type="InterPro" id="IPR025452">
    <property type="entry name" value="DUF4218"/>
</dbReference>
<accession>A0ABM4W5L0</accession>
<dbReference type="InterPro" id="IPR004242">
    <property type="entry name" value="Transposase_21"/>
</dbReference>
<protein>
    <recommendedName>
        <fullName evidence="6">DUF4216 domain-containing protein</fullName>
    </recommendedName>
</protein>
<dbReference type="PANTHER" id="PTHR48258">
    <property type="entry name" value="DUF4218 DOMAIN-CONTAINING PROTEIN-RELATED"/>
    <property type="match status" value="1"/>
</dbReference>
<dbReference type="PANTHER" id="PTHR48258:SF6">
    <property type="entry name" value="LEUCINE-RICH REPEAT DOMAIN, L DOMAIN-CONTAINING PROTEIN"/>
    <property type="match status" value="1"/>
</dbReference>
<reference evidence="4" key="1">
    <citation type="journal article" date="2025" name="Foods">
        <title>Unveiling the Microbial Signatures of Arabica Coffee Cherries: Insights into Ripeness Specific Diversity, Functional Traits, and Implications for Quality and Safety.</title>
        <authorList>
            <consortium name="RefSeq"/>
            <person name="Tenea G.N."/>
            <person name="Cifuentes V."/>
            <person name="Reyes P."/>
            <person name="Cevallos-Vallejos M."/>
        </authorList>
    </citation>
    <scope>NUCLEOTIDE SEQUENCE [LARGE SCALE GENOMIC DNA]</scope>
</reference>
<feature type="domain" description="DUF4216" evidence="2">
    <location>
        <begin position="359"/>
        <end position="427"/>
    </location>
</feature>
<feature type="compositionally biased region" description="Acidic residues" evidence="1">
    <location>
        <begin position="518"/>
        <end position="534"/>
    </location>
</feature>
<keyword evidence="4" id="KW-1185">Reference proteome</keyword>
<evidence type="ECO:0000259" key="3">
    <source>
        <dbReference type="Pfam" id="PF13960"/>
    </source>
</evidence>
<dbReference type="InterPro" id="IPR025312">
    <property type="entry name" value="DUF4216"/>
</dbReference>
<dbReference type="GeneID" id="140016886"/>
<feature type="region of interest" description="Disordered" evidence="1">
    <location>
        <begin position="489"/>
        <end position="534"/>
    </location>
</feature>
<dbReference type="Pfam" id="PF13952">
    <property type="entry name" value="DUF4216"/>
    <property type="match status" value="1"/>
</dbReference>
<gene>
    <name evidence="5" type="primary">LOC140016886</name>
</gene>
<sequence>MRWHKEKRVDDGNTMRHPTDSEAWKHFDKLYPDFAHDPRNVRFGLATDGFNPFGTMTSTYSIWSVFVVPYNLSPWKCMKDPFFLVSMLIPGPKSPKNEICVYMTPLVDELNEFWDDLETYDTYTGKNYATQAIIASCLVIIIGVEKESHLMVKLDFRNPVIPLSGKEVLEQVERVEIQFGKTANQGKEAQRTLHWDVLQECDRKIPVILCKLERLFTPAFFDIMLHVLVHLLAETILAGPSQYRCMFPFEIEHKTLLEAECTENVIQRHDKEFATWFKECVLYGSQPWNNEFRSLTLGLDNRICMYTGFMANGYRFHTEDRERERKMQNSGIVVKGEHGNNIIDFYGLLKEIIEVRFWFEKKNVVLFKCDWWKLDDSSGLQIDKDWGITSVNSSRRWYEDQPYVLPQHVEQVFYIEDLKLGRNWYVVERFGPRNCYDVPEHVDKEAIVEEIYQEEAQAGEFNIIIDLDNPLPISREDGNLLKYAPSSVIHGDQSKKGNQQADEDFIDDSDIGDPNSCDNEEDEDILSDSDTDSY</sequence>
<feature type="domain" description="DUF4218" evidence="3">
    <location>
        <begin position="191"/>
        <end position="252"/>
    </location>
</feature>
<evidence type="ECO:0008006" key="6">
    <source>
        <dbReference type="Google" id="ProtNLM"/>
    </source>
</evidence>
<dbReference type="Pfam" id="PF02992">
    <property type="entry name" value="Transposase_21"/>
    <property type="match status" value="1"/>
</dbReference>
<evidence type="ECO:0000313" key="5">
    <source>
        <dbReference type="RefSeq" id="XP_071927082.1"/>
    </source>
</evidence>
<dbReference type="Proteomes" id="UP001652660">
    <property type="component" value="Chromosome 1e"/>
</dbReference>
<organism evidence="4 5">
    <name type="scientific">Coffea arabica</name>
    <name type="common">Arabian coffee</name>
    <dbReference type="NCBI Taxonomy" id="13443"/>
    <lineage>
        <taxon>Eukaryota</taxon>
        <taxon>Viridiplantae</taxon>
        <taxon>Streptophyta</taxon>
        <taxon>Embryophyta</taxon>
        <taxon>Tracheophyta</taxon>
        <taxon>Spermatophyta</taxon>
        <taxon>Magnoliopsida</taxon>
        <taxon>eudicotyledons</taxon>
        <taxon>Gunneridae</taxon>
        <taxon>Pentapetalae</taxon>
        <taxon>asterids</taxon>
        <taxon>lamiids</taxon>
        <taxon>Gentianales</taxon>
        <taxon>Rubiaceae</taxon>
        <taxon>Ixoroideae</taxon>
        <taxon>Gardenieae complex</taxon>
        <taxon>Bertiereae - Coffeeae clade</taxon>
        <taxon>Coffeeae</taxon>
        <taxon>Coffea</taxon>
    </lineage>
</organism>
<evidence type="ECO:0000313" key="4">
    <source>
        <dbReference type="Proteomes" id="UP001652660"/>
    </source>
</evidence>
<evidence type="ECO:0000256" key="1">
    <source>
        <dbReference type="SAM" id="MobiDB-lite"/>
    </source>
</evidence>
<evidence type="ECO:0000259" key="2">
    <source>
        <dbReference type="Pfam" id="PF13952"/>
    </source>
</evidence>
<feature type="compositionally biased region" description="Acidic residues" evidence="1">
    <location>
        <begin position="501"/>
        <end position="511"/>
    </location>
</feature>
<proteinExistence type="predicted"/>
<dbReference type="Pfam" id="PF13960">
    <property type="entry name" value="DUF4218"/>
    <property type="match status" value="1"/>
</dbReference>
<name>A0ABM4W5L0_COFAR</name>